<dbReference type="STRING" id="200324.A0A2N5TRJ0"/>
<feature type="compositionally biased region" description="Polar residues" evidence="1">
    <location>
        <begin position="122"/>
        <end position="141"/>
    </location>
</feature>
<evidence type="ECO:0000313" key="2">
    <source>
        <dbReference type="EMBL" id="PLW28114.1"/>
    </source>
</evidence>
<dbReference type="Proteomes" id="UP000235388">
    <property type="component" value="Unassembled WGS sequence"/>
</dbReference>
<evidence type="ECO:0000256" key="1">
    <source>
        <dbReference type="SAM" id="MobiDB-lite"/>
    </source>
</evidence>
<sequence length="328" mass="35768">MPPQAQVLATRGGLRPTCLEGEHIDLTNVDTNEKSAGNQDDDLDIEIVKSILPTGKTINTYQPPQRSKRPSNQSPLADHPAPKKQRTTNTKAKQQPRKFPAASSTTTGRTPLASGSRPCPQKSGSASQTPITPGSGQTSKPCSKDSPQEIYRLKYNTLASAMVALRQIVAALQLLKGRKEMTAKATPAKLADFVCDPHTLVKMMQGLPSGLECSPLPELAWASASDSPKEENDDSQKLTMVVEGWEYCKLTWDLLNDPRAKHKATFCADLSRVFLDLFREQCYAIWNAVEEACPSLDLEFLSCVGHHPDFISGVGGSSVCNLRRARLP</sequence>
<organism evidence="2 3">
    <name type="scientific">Puccinia coronata f. sp. avenae</name>
    <dbReference type="NCBI Taxonomy" id="200324"/>
    <lineage>
        <taxon>Eukaryota</taxon>
        <taxon>Fungi</taxon>
        <taxon>Dikarya</taxon>
        <taxon>Basidiomycota</taxon>
        <taxon>Pucciniomycotina</taxon>
        <taxon>Pucciniomycetes</taxon>
        <taxon>Pucciniales</taxon>
        <taxon>Pucciniaceae</taxon>
        <taxon>Puccinia</taxon>
    </lineage>
</organism>
<gene>
    <name evidence="2" type="ORF">PCANC_27951</name>
</gene>
<evidence type="ECO:0000313" key="3">
    <source>
        <dbReference type="Proteomes" id="UP000235388"/>
    </source>
</evidence>
<name>A0A2N5TRJ0_9BASI</name>
<reference evidence="2 3" key="1">
    <citation type="submission" date="2017-11" db="EMBL/GenBank/DDBJ databases">
        <title>De novo assembly and phasing of dikaryotic genomes from two isolates of Puccinia coronata f. sp. avenae, the causal agent of oat crown rust.</title>
        <authorList>
            <person name="Miller M.E."/>
            <person name="Zhang Y."/>
            <person name="Omidvar V."/>
            <person name="Sperschneider J."/>
            <person name="Schwessinger B."/>
            <person name="Raley C."/>
            <person name="Palmer J.M."/>
            <person name="Garnica D."/>
            <person name="Upadhyaya N."/>
            <person name="Rathjen J."/>
            <person name="Taylor J.M."/>
            <person name="Park R.F."/>
            <person name="Dodds P.N."/>
            <person name="Hirsch C.D."/>
            <person name="Kianian S.F."/>
            <person name="Figueroa M."/>
        </authorList>
    </citation>
    <scope>NUCLEOTIDE SEQUENCE [LARGE SCALE GENOMIC DNA]</scope>
    <source>
        <strain evidence="2">12NC29</strain>
    </source>
</reference>
<protein>
    <submittedName>
        <fullName evidence="2">Uncharacterized protein</fullName>
    </submittedName>
</protein>
<feature type="region of interest" description="Disordered" evidence="1">
    <location>
        <begin position="52"/>
        <end position="145"/>
    </location>
</feature>
<feature type="compositionally biased region" description="Polar residues" evidence="1">
    <location>
        <begin position="56"/>
        <end position="75"/>
    </location>
</feature>
<proteinExistence type="predicted"/>
<dbReference type="EMBL" id="PGCJ01000457">
    <property type="protein sequence ID" value="PLW28114.1"/>
    <property type="molecule type" value="Genomic_DNA"/>
</dbReference>
<keyword evidence="3" id="KW-1185">Reference proteome</keyword>
<dbReference type="AlphaFoldDB" id="A0A2N5TRJ0"/>
<accession>A0A2N5TRJ0</accession>
<comment type="caution">
    <text evidence="2">The sequence shown here is derived from an EMBL/GenBank/DDBJ whole genome shotgun (WGS) entry which is preliminary data.</text>
</comment>
<dbReference type="OrthoDB" id="10368416at2759"/>